<dbReference type="RefSeq" id="WP_203963762.1">
    <property type="nucleotide sequence ID" value="NZ_AP023355.1"/>
</dbReference>
<sequence length="274" mass="29164">MTDTAPFTVPAEVIREVRTRWPHVAGTWSDSATAELQRFCDRYEATPTRVMPSRSGLIVKADTASRPLVFRYSPDPNGAAQATVAAALAALDVSPAVRETATTPHGTTTVLDFITPGTPLGDANTLPCPDHIGAMLRPLIGRPAPPGLPSLVDWLRDRLTDDHLADLPPGRAVAPPSERRAALALLDSLSCDHVPALCHGDASPWNILYGPAGRPYLIDPRGIGGELMYDVAVIAMKGGRFIPAVRTAAALARSLGLSLGRTETWLRIAHAARV</sequence>
<dbReference type="Gene3D" id="1.10.510.10">
    <property type="entry name" value="Transferase(Phosphotransferase) domain 1"/>
    <property type="match status" value="1"/>
</dbReference>
<protein>
    <recommendedName>
        <fullName evidence="1">Aminoglycoside phosphotransferase domain-containing protein</fullName>
    </recommendedName>
</protein>
<keyword evidence="3" id="KW-1185">Reference proteome</keyword>
<evidence type="ECO:0000259" key="1">
    <source>
        <dbReference type="Pfam" id="PF01636"/>
    </source>
</evidence>
<evidence type="ECO:0000313" key="2">
    <source>
        <dbReference type="EMBL" id="BCJ37574.1"/>
    </source>
</evidence>
<dbReference type="Pfam" id="PF01636">
    <property type="entry name" value="APH"/>
    <property type="match status" value="1"/>
</dbReference>
<dbReference type="KEGG" id="atl:Athai_50770"/>
<accession>A0A7R7DTJ6</accession>
<dbReference type="AlphaFoldDB" id="A0A7R7DTJ6"/>
<dbReference type="InterPro" id="IPR002575">
    <property type="entry name" value="Aminoglycoside_PTrfase"/>
</dbReference>
<dbReference type="Proteomes" id="UP000611640">
    <property type="component" value="Chromosome"/>
</dbReference>
<feature type="domain" description="Aminoglycoside phosphotransferase" evidence="1">
    <location>
        <begin position="142"/>
        <end position="256"/>
    </location>
</feature>
<name>A0A7R7DTJ6_9ACTN</name>
<dbReference type="InterPro" id="IPR011009">
    <property type="entry name" value="Kinase-like_dom_sf"/>
</dbReference>
<evidence type="ECO:0000313" key="3">
    <source>
        <dbReference type="Proteomes" id="UP000611640"/>
    </source>
</evidence>
<proteinExistence type="predicted"/>
<dbReference type="EMBL" id="AP023355">
    <property type="protein sequence ID" value="BCJ37574.1"/>
    <property type="molecule type" value="Genomic_DNA"/>
</dbReference>
<gene>
    <name evidence="2" type="ORF">Athai_50770</name>
</gene>
<reference evidence="2 3" key="1">
    <citation type="submission" date="2020-08" db="EMBL/GenBank/DDBJ databases">
        <title>Whole genome shotgun sequence of Actinocatenispora thailandica NBRC 105041.</title>
        <authorList>
            <person name="Komaki H."/>
            <person name="Tamura T."/>
        </authorList>
    </citation>
    <scope>NUCLEOTIDE SEQUENCE [LARGE SCALE GENOMIC DNA]</scope>
    <source>
        <strain evidence="2 3">NBRC 105041</strain>
    </source>
</reference>
<organism evidence="2 3">
    <name type="scientific">Actinocatenispora thailandica</name>
    <dbReference type="NCBI Taxonomy" id="227318"/>
    <lineage>
        <taxon>Bacteria</taxon>
        <taxon>Bacillati</taxon>
        <taxon>Actinomycetota</taxon>
        <taxon>Actinomycetes</taxon>
        <taxon>Micromonosporales</taxon>
        <taxon>Micromonosporaceae</taxon>
        <taxon>Actinocatenispora</taxon>
    </lineage>
</organism>
<dbReference type="SUPFAM" id="SSF56112">
    <property type="entry name" value="Protein kinase-like (PK-like)"/>
    <property type="match status" value="1"/>
</dbReference>